<feature type="region of interest" description="Disordered" evidence="1">
    <location>
        <begin position="135"/>
        <end position="172"/>
    </location>
</feature>
<feature type="compositionally biased region" description="Basic and acidic residues" evidence="1">
    <location>
        <begin position="311"/>
        <end position="321"/>
    </location>
</feature>
<accession>A0A388KA18</accession>
<evidence type="ECO:0000313" key="2">
    <source>
        <dbReference type="EMBL" id="GBG66890.1"/>
    </source>
</evidence>
<gene>
    <name evidence="2" type="ORF">CBR_g72645</name>
</gene>
<dbReference type="EMBL" id="BFEA01000080">
    <property type="protein sequence ID" value="GBG66890.1"/>
    <property type="molecule type" value="Genomic_DNA"/>
</dbReference>
<dbReference type="Proteomes" id="UP000265515">
    <property type="component" value="Unassembled WGS sequence"/>
</dbReference>
<name>A0A388KA18_CHABU</name>
<protein>
    <submittedName>
        <fullName evidence="2">Uncharacterized protein</fullName>
    </submittedName>
</protein>
<feature type="compositionally biased region" description="Basic and acidic residues" evidence="1">
    <location>
        <begin position="135"/>
        <end position="166"/>
    </location>
</feature>
<dbReference type="Gramene" id="GBG66890">
    <property type="protein sequence ID" value="GBG66890"/>
    <property type="gene ID" value="CBR_g72645"/>
</dbReference>
<feature type="region of interest" description="Disordered" evidence="1">
    <location>
        <begin position="231"/>
        <end position="270"/>
    </location>
</feature>
<dbReference type="AlphaFoldDB" id="A0A388KA18"/>
<organism evidence="2 3">
    <name type="scientific">Chara braunii</name>
    <name type="common">Braun's stonewort</name>
    <dbReference type="NCBI Taxonomy" id="69332"/>
    <lineage>
        <taxon>Eukaryota</taxon>
        <taxon>Viridiplantae</taxon>
        <taxon>Streptophyta</taxon>
        <taxon>Charophyceae</taxon>
        <taxon>Charales</taxon>
        <taxon>Characeae</taxon>
        <taxon>Chara</taxon>
    </lineage>
</organism>
<sequence>MVFHDRGQGRFVQSPLKGSETLRLIPSNRKVFDWERVEGGKTTVSGEFMWVESEEIEGRGVERCLEVTAVIFVAPDAWARIIVPLVLGQGGGLDRLLREAREVRGEWGSPKPQEAFRWNPSGRNLMDAEARMEEAREFPRDRQGYRPLRREEEECQDRRDLREGRSAEAGGRPRRWVERIPGAVTSKRQALVGQRTGAEMRMPAREGAIEGSRGLPIESRWADLPDARMGEAQEFPRDRVGYRPTRREEEGGPSRRDLRDERPAEACSRPRRWAVREADAAWAPGEITGRSQGVEAWRSFRGQDHARWETDWPNERGRYGEDPWGPPRPQARVKEPDPSWYKPYDPAIDGPMEEPYFRRYDDRRVPYYDVNLGLEALFFDGRDVTGFVEKWKSYAYRKRFSEREWIDYFIQHSDPELDPAIRAIYPADG</sequence>
<evidence type="ECO:0000313" key="3">
    <source>
        <dbReference type="Proteomes" id="UP000265515"/>
    </source>
</evidence>
<reference evidence="2 3" key="1">
    <citation type="journal article" date="2018" name="Cell">
        <title>The Chara Genome: Secondary Complexity and Implications for Plant Terrestrialization.</title>
        <authorList>
            <person name="Nishiyama T."/>
            <person name="Sakayama H."/>
            <person name="Vries J.D."/>
            <person name="Buschmann H."/>
            <person name="Saint-Marcoux D."/>
            <person name="Ullrich K.K."/>
            <person name="Haas F.B."/>
            <person name="Vanderstraeten L."/>
            <person name="Becker D."/>
            <person name="Lang D."/>
            <person name="Vosolsobe S."/>
            <person name="Rombauts S."/>
            <person name="Wilhelmsson P.K.I."/>
            <person name="Janitza P."/>
            <person name="Kern R."/>
            <person name="Heyl A."/>
            <person name="Rumpler F."/>
            <person name="Villalobos L.I.A.C."/>
            <person name="Clay J.M."/>
            <person name="Skokan R."/>
            <person name="Toyoda A."/>
            <person name="Suzuki Y."/>
            <person name="Kagoshima H."/>
            <person name="Schijlen E."/>
            <person name="Tajeshwar N."/>
            <person name="Catarino B."/>
            <person name="Hetherington A.J."/>
            <person name="Saltykova A."/>
            <person name="Bonnot C."/>
            <person name="Breuninger H."/>
            <person name="Symeonidi A."/>
            <person name="Radhakrishnan G.V."/>
            <person name="Van Nieuwerburgh F."/>
            <person name="Deforce D."/>
            <person name="Chang C."/>
            <person name="Karol K.G."/>
            <person name="Hedrich R."/>
            <person name="Ulvskov P."/>
            <person name="Glockner G."/>
            <person name="Delwiche C.F."/>
            <person name="Petrasek J."/>
            <person name="Van de Peer Y."/>
            <person name="Friml J."/>
            <person name="Beilby M."/>
            <person name="Dolan L."/>
            <person name="Kohara Y."/>
            <person name="Sugano S."/>
            <person name="Fujiyama A."/>
            <person name="Delaux P.-M."/>
            <person name="Quint M."/>
            <person name="TheiBen G."/>
            <person name="Hagemann M."/>
            <person name="Harholt J."/>
            <person name="Dunand C."/>
            <person name="Zachgo S."/>
            <person name="Langdale J."/>
            <person name="Maumus F."/>
            <person name="Straeten D.V.D."/>
            <person name="Gould S.B."/>
            <person name="Rensing S.A."/>
        </authorList>
    </citation>
    <scope>NUCLEOTIDE SEQUENCE [LARGE SCALE GENOMIC DNA]</scope>
    <source>
        <strain evidence="2 3">S276</strain>
    </source>
</reference>
<comment type="caution">
    <text evidence="2">The sequence shown here is derived from an EMBL/GenBank/DDBJ whole genome shotgun (WGS) entry which is preliminary data.</text>
</comment>
<proteinExistence type="predicted"/>
<evidence type="ECO:0000256" key="1">
    <source>
        <dbReference type="SAM" id="MobiDB-lite"/>
    </source>
</evidence>
<feature type="region of interest" description="Disordered" evidence="1">
    <location>
        <begin position="311"/>
        <end position="340"/>
    </location>
</feature>
<keyword evidence="3" id="KW-1185">Reference proteome</keyword>
<feature type="compositionally biased region" description="Basic and acidic residues" evidence="1">
    <location>
        <begin position="231"/>
        <end position="264"/>
    </location>
</feature>